<dbReference type="EMBL" id="LGTE01000001">
    <property type="protein sequence ID" value="KNZ71131.1"/>
    <property type="molecule type" value="Genomic_DNA"/>
</dbReference>
<evidence type="ECO:0000313" key="3">
    <source>
        <dbReference type="EMBL" id="KNZ71131.1"/>
    </source>
</evidence>
<keyword evidence="4" id="KW-1185">Reference proteome</keyword>
<evidence type="ECO:0000256" key="1">
    <source>
        <dbReference type="ARBA" id="ARBA00009350"/>
    </source>
</evidence>
<dbReference type="HAMAP" id="MF_00674">
    <property type="entry name" value="UPF0251"/>
    <property type="match status" value="1"/>
</dbReference>
<sequence length="157" mass="18381">MPRPRKWRRVEFVPGEICFVPAGRPRCGLEEEILKVEEIEAIRLKDILNLNQDECAAKMQISRQTFQRILSDARTKIATALIHGKALRVQGGDFTRNICRVTCRNCGKQWEESYENYQKVLDNECQCPYCGSKEIFCCKRNNGFCVKGCRKWREMER</sequence>
<dbReference type="Pfam" id="PF02001">
    <property type="entry name" value="DUF134"/>
    <property type="match status" value="1"/>
</dbReference>
<reference evidence="4" key="1">
    <citation type="submission" date="2015-07" db="EMBL/GenBank/DDBJ databases">
        <title>Complete Genome of Thermincola ferriacetica strain Z-0001T.</title>
        <authorList>
            <person name="Lusk B."/>
            <person name="Badalamenti J.P."/>
            <person name="Parameswaran P."/>
            <person name="Bond D.R."/>
            <person name="Torres C.I."/>
        </authorList>
    </citation>
    <scope>NUCLEOTIDE SEQUENCE [LARGE SCALE GENOMIC DNA]</scope>
    <source>
        <strain evidence="4">Z-0001</strain>
    </source>
</reference>
<dbReference type="PANTHER" id="PTHR37478">
    <property type="match status" value="1"/>
</dbReference>
<dbReference type="AlphaFoldDB" id="A0A0L6W6P1"/>
<gene>
    <name evidence="3" type="ORF">Tfer_0207</name>
</gene>
<dbReference type="RefSeq" id="WP_013120130.1">
    <property type="nucleotide sequence ID" value="NZ_LGTE01000001.1"/>
</dbReference>
<comment type="similarity">
    <text evidence="1 2">Belongs to the UPF0251 family.</text>
</comment>
<dbReference type="PANTHER" id="PTHR37478:SF2">
    <property type="entry name" value="UPF0251 PROTEIN TK0562"/>
    <property type="match status" value="1"/>
</dbReference>
<dbReference type="Proteomes" id="UP000037175">
    <property type="component" value="Unassembled WGS sequence"/>
</dbReference>
<evidence type="ECO:0000256" key="2">
    <source>
        <dbReference type="HAMAP-Rule" id="MF_00674"/>
    </source>
</evidence>
<evidence type="ECO:0000313" key="4">
    <source>
        <dbReference type="Proteomes" id="UP000037175"/>
    </source>
</evidence>
<dbReference type="InterPro" id="IPR002852">
    <property type="entry name" value="UPF0251"/>
</dbReference>
<protein>
    <recommendedName>
        <fullName evidence="2">UPF0251 protein Tfer_0207</fullName>
    </recommendedName>
</protein>
<name>A0A0L6W6P1_9FIRM</name>
<accession>A0A0L6W6P1</accession>
<organism evidence="3 4">
    <name type="scientific">Thermincola ferriacetica</name>
    <dbReference type="NCBI Taxonomy" id="281456"/>
    <lineage>
        <taxon>Bacteria</taxon>
        <taxon>Bacillati</taxon>
        <taxon>Bacillota</taxon>
        <taxon>Clostridia</taxon>
        <taxon>Eubacteriales</taxon>
        <taxon>Thermincolaceae</taxon>
        <taxon>Thermincola</taxon>
    </lineage>
</organism>
<comment type="caution">
    <text evidence="3">The sequence shown here is derived from an EMBL/GenBank/DDBJ whole genome shotgun (WGS) entry which is preliminary data.</text>
</comment>
<proteinExistence type="inferred from homology"/>